<feature type="repeat" description="PPR" evidence="3">
    <location>
        <begin position="429"/>
        <end position="463"/>
    </location>
</feature>
<dbReference type="Proteomes" id="UP001632038">
    <property type="component" value="Unassembled WGS sequence"/>
</dbReference>
<dbReference type="Gene3D" id="1.25.40.10">
    <property type="entry name" value="Tetratricopeptide repeat domain"/>
    <property type="match status" value="2"/>
</dbReference>
<dbReference type="EMBL" id="JAVIJP010000007">
    <property type="protein sequence ID" value="KAL3651182.1"/>
    <property type="molecule type" value="Genomic_DNA"/>
</dbReference>
<proteinExistence type="inferred from homology"/>
<sequence>MALSTEIQKNIQIYYSHPINPTVHQKSHTAAMLLQPTTPKPPSNHLHQNYNHFHSSNALSFSSVFSKKLSFFMKQPIISISYKTHVKNPVFINCSSVSQVHSYGTVDYERRPMLNWNVIYKKISMLENTTSGSVSLLNQLETEGNKITKWDLSKVVKKLREFRRYKLALEVYEWMNNRPERFRTTSSDTAIQLDLISKVSGISTAEQYFQKLPDHLKDNRIYGSLLNVYVQAKMRQKAETLMDKMRNRNYANHSLPFNVMMTLYKDLKDQENIESLILEMTEKKIALDLYTYNIWLSSHGSQGSLDKMEQVFKQMELDKNINPNWTTFSTMASMYVKSGNVEKAEECLKIIESRITGRDRLPYHYLISLNGSAGNREEVYRIWKIYKASFVNIPNLGYHSVISALVRANDIDGAEKIYDEWLSVKSVYDPRVGNLILSYYVRNGLSEKAEAFFEQMNGIGGKPNSMTWEIMSEDHIRNTRVSDALSCFKSAVLAEGPKKWKPKPVMVCSILKIVDESGDVASKEVLLGILRQTGCFDDAAYMSYIPLSGGAKFVGGMSGVEESDEDNDGNFVLVDHFEESL</sequence>
<feature type="repeat" description="PPR" evidence="3">
    <location>
        <begin position="288"/>
        <end position="323"/>
    </location>
</feature>
<evidence type="ECO:0000256" key="2">
    <source>
        <dbReference type="ARBA" id="ARBA00022737"/>
    </source>
</evidence>
<dbReference type="InterPro" id="IPR011990">
    <property type="entry name" value="TPR-like_helical_dom_sf"/>
</dbReference>
<keyword evidence="2" id="KW-0677">Repeat</keyword>
<evidence type="ECO:0008006" key="6">
    <source>
        <dbReference type="Google" id="ProtNLM"/>
    </source>
</evidence>
<dbReference type="FunFam" id="1.25.40.10:FF:000253">
    <property type="entry name" value="Pentatricopeptide repeat-containing protein"/>
    <property type="match status" value="1"/>
</dbReference>
<comment type="caution">
    <text evidence="4">The sequence shown here is derived from an EMBL/GenBank/DDBJ whole genome shotgun (WGS) entry which is preliminary data.</text>
</comment>
<dbReference type="PANTHER" id="PTHR45717">
    <property type="entry name" value="OS12G0527900 PROTEIN"/>
    <property type="match status" value="1"/>
</dbReference>
<dbReference type="GO" id="GO:0003729">
    <property type="term" value="F:mRNA binding"/>
    <property type="evidence" value="ECO:0007669"/>
    <property type="project" value="UniProtKB-ARBA"/>
</dbReference>
<evidence type="ECO:0000256" key="1">
    <source>
        <dbReference type="ARBA" id="ARBA00007626"/>
    </source>
</evidence>
<evidence type="ECO:0000313" key="5">
    <source>
        <dbReference type="Proteomes" id="UP001632038"/>
    </source>
</evidence>
<dbReference type="NCBIfam" id="TIGR00756">
    <property type="entry name" value="PPR"/>
    <property type="match status" value="3"/>
</dbReference>
<dbReference type="FunFam" id="1.25.40.10:FF:000516">
    <property type="entry name" value="Pentatricopeptide repeat-containing protein"/>
    <property type="match status" value="1"/>
</dbReference>
<organism evidence="4 5">
    <name type="scientific">Castilleja foliolosa</name>
    <dbReference type="NCBI Taxonomy" id="1961234"/>
    <lineage>
        <taxon>Eukaryota</taxon>
        <taxon>Viridiplantae</taxon>
        <taxon>Streptophyta</taxon>
        <taxon>Embryophyta</taxon>
        <taxon>Tracheophyta</taxon>
        <taxon>Spermatophyta</taxon>
        <taxon>Magnoliopsida</taxon>
        <taxon>eudicotyledons</taxon>
        <taxon>Gunneridae</taxon>
        <taxon>Pentapetalae</taxon>
        <taxon>asterids</taxon>
        <taxon>lamiids</taxon>
        <taxon>Lamiales</taxon>
        <taxon>Orobanchaceae</taxon>
        <taxon>Pedicularideae</taxon>
        <taxon>Castillejinae</taxon>
        <taxon>Castilleja</taxon>
    </lineage>
</organism>
<dbReference type="InterPro" id="IPR002885">
    <property type="entry name" value="PPR_rpt"/>
</dbReference>
<accession>A0ABD3EAE0</accession>
<name>A0ABD3EAE0_9LAMI</name>
<gene>
    <name evidence="4" type="ORF">CASFOL_007585</name>
</gene>
<keyword evidence="5" id="KW-1185">Reference proteome</keyword>
<evidence type="ECO:0000313" key="4">
    <source>
        <dbReference type="EMBL" id="KAL3651182.1"/>
    </source>
</evidence>
<dbReference type="Pfam" id="PF01535">
    <property type="entry name" value="PPR"/>
    <property type="match status" value="3"/>
</dbReference>
<dbReference type="Pfam" id="PF13812">
    <property type="entry name" value="PPR_3"/>
    <property type="match status" value="1"/>
</dbReference>
<evidence type="ECO:0000256" key="3">
    <source>
        <dbReference type="PROSITE-ProRule" id="PRU00708"/>
    </source>
</evidence>
<dbReference type="PROSITE" id="PS51375">
    <property type="entry name" value="PPR"/>
    <property type="match status" value="2"/>
</dbReference>
<comment type="similarity">
    <text evidence="1">Belongs to the PPR family. P subfamily.</text>
</comment>
<protein>
    <recommendedName>
        <fullName evidence="6">Pentatricopeptide repeat-containing protein</fullName>
    </recommendedName>
</protein>
<reference evidence="5" key="1">
    <citation type="journal article" date="2024" name="IScience">
        <title>Strigolactones Initiate the Formation of Haustorium-like Structures in Castilleja.</title>
        <authorList>
            <person name="Buerger M."/>
            <person name="Peterson D."/>
            <person name="Chory J."/>
        </authorList>
    </citation>
    <scope>NUCLEOTIDE SEQUENCE [LARGE SCALE GENOMIC DNA]</scope>
</reference>
<dbReference type="AlphaFoldDB" id="A0ABD3EAE0"/>
<dbReference type="PANTHER" id="PTHR45717:SF3">
    <property type="entry name" value="OS04G0544400 PROTEIN"/>
    <property type="match status" value="1"/>
</dbReference>